<evidence type="ECO:0000256" key="3">
    <source>
        <dbReference type="ARBA" id="ARBA00022946"/>
    </source>
</evidence>
<name>A0A4X2JLX2_VOMUR</name>
<dbReference type="PANTHER" id="PTHR21237">
    <property type="entry name" value="GRPE PROTEIN"/>
    <property type="match status" value="1"/>
</dbReference>
<dbReference type="GeneID" id="114027773"/>
<sequence length="222" mass="24263">MAGRCLRAAPRALLRLAAPGAFGQGRGWPRTFNTAAQSSAGEDCGSSEPPVEPDPLLAEEALEHKALRLQKEVRDLTERYQKALADSEHVRRRTQKFVEDAKIFGIQSFCKDLVEIADILENATKHSSGEAEPGGQKPTLKKVFEGLSLLQAKLQSVFAKHGLEKMTPLGDKYDPYDHEIVCHIPADGVQPGTVTLVTQDGYKLHGRTIRPAQVGVAVETQE</sequence>
<reference evidence="14" key="1">
    <citation type="submission" date="2018-12" db="EMBL/GenBank/DDBJ databases">
        <authorList>
            <person name="Yazar S."/>
        </authorList>
    </citation>
    <scope>NUCLEOTIDE SEQUENCE [LARGE SCALE GENOMIC DNA]</scope>
</reference>
<dbReference type="Pfam" id="PF01025">
    <property type="entry name" value="GrpE"/>
    <property type="match status" value="1"/>
</dbReference>
<comment type="subcellular location">
    <subcellularLocation>
        <location evidence="1">Mitochondrion matrix</location>
    </subcellularLocation>
</comment>
<accession>A0A4X2JLX2</accession>
<dbReference type="CDD" id="cd00446">
    <property type="entry name" value="GrpE"/>
    <property type="match status" value="1"/>
</dbReference>
<reference evidence="13" key="2">
    <citation type="submission" date="2025-08" db="UniProtKB">
        <authorList>
            <consortium name="Ensembl"/>
        </authorList>
    </citation>
    <scope>IDENTIFICATION</scope>
</reference>
<comment type="similarity">
    <text evidence="2 10">Belongs to the GrpE family.</text>
</comment>
<dbReference type="HAMAP" id="MF_01151">
    <property type="entry name" value="GrpE"/>
    <property type="match status" value="1"/>
</dbReference>
<dbReference type="GO" id="GO:0000774">
    <property type="term" value="F:adenyl-nucleotide exchange factor activity"/>
    <property type="evidence" value="ECO:0007669"/>
    <property type="project" value="InterPro"/>
</dbReference>
<keyword evidence="4" id="KW-0007">Acetylation</keyword>
<dbReference type="SUPFAM" id="SSF51064">
    <property type="entry name" value="Head domain of nucleotide exchange factor GrpE"/>
    <property type="match status" value="1"/>
</dbReference>
<evidence type="ECO:0000256" key="10">
    <source>
        <dbReference type="RuleBase" id="RU004478"/>
    </source>
</evidence>
<dbReference type="GO" id="GO:0030150">
    <property type="term" value="P:protein import into mitochondrial matrix"/>
    <property type="evidence" value="ECO:0007669"/>
    <property type="project" value="TreeGrafter"/>
</dbReference>
<dbReference type="SUPFAM" id="SSF58014">
    <property type="entry name" value="Coiled-coil domain of nucleotide exchange factor GrpE"/>
    <property type="match status" value="1"/>
</dbReference>
<dbReference type="RefSeq" id="XP_027697710.1">
    <property type="nucleotide sequence ID" value="XM_027841909.1"/>
</dbReference>
<reference evidence="13" key="3">
    <citation type="submission" date="2025-09" db="UniProtKB">
        <authorList>
            <consortium name="Ensembl"/>
        </authorList>
    </citation>
    <scope>IDENTIFICATION</scope>
</reference>
<comment type="subunit">
    <text evidence="8">Probable component of the PAM complex at least composed of a mitochondrial HSP70 protein, GRPEL1 or GRPEL2, TIMM44, TIMM16/PAM16 and TIMM14/DNAJC19.</text>
</comment>
<evidence type="ECO:0000256" key="6">
    <source>
        <dbReference type="ARBA" id="ARBA00023186"/>
    </source>
</evidence>
<dbReference type="InterPro" id="IPR013805">
    <property type="entry name" value="GrpE_CC"/>
</dbReference>
<protein>
    <recommendedName>
        <fullName evidence="9">GrpE protein homolog 2, mitochondrial</fullName>
    </recommendedName>
</protein>
<evidence type="ECO:0000256" key="1">
    <source>
        <dbReference type="ARBA" id="ARBA00004305"/>
    </source>
</evidence>
<dbReference type="OrthoDB" id="201635at2759"/>
<gene>
    <name evidence="13" type="primary">GRPEL2</name>
</gene>
<dbReference type="OMA" id="QHELICH"/>
<dbReference type="AlphaFoldDB" id="A0A4X2JLX2"/>
<organism evidence="13 14">
    <name type="scientific">Vombatus ursinus</name>
    <name type="common">Common wombat</name>
    <dbReference type="NCBI Taxonomy" id="29139"/>
    <lineage>
        <taxon>Eukaryota</taxon>
        <taxon>Metazoa</taxon>
        <taxon>Chordata</taxon>
        <taxon>Craniata</taxon>
        <taxon>Vertebrata</taxon>
        <taxon>Euteleostomi</taxon>
        <taxon>Mammalia</taxon>
        <taxon>Metatheria</taxon>
        <taxon>Diprotodontia</taxon>
        <taxon>Vombatidae</taxon>
        <taxon>Vombatus</taxon>
    </lineage>
</organism>
<keyword evidence="6" id="KW-0143">Chaperone</keyword>
<dbReference type="Ensembl" id="ENSVURT00010000290.1">
    <property type="protein sequence ID" value="ENSVURP00010000248.1"/>
    <property type="gene ID" value="ENSVURG00010000242.1"/>
</dbReference>
<proteinExistence type="inferred from homology"/>
<keyword evidence="5" id="KW-0496">Mitochondrion</keyword>
<evidence type="ECO:0000256" key="11">
    <source>
        <dbReference type="SAM" id="Coils"/>
    </source>
</evidence>
<dbReference type="GeneTree" id="ENSGT00390000005589"/>
<dbReference type="Gene3D" id="3.90.20.20">
    <property type="match status" value="1"/>
</dbReference>
<keyword evidence="14" id="KW-1185">Reference proteome</keyword>
<dbReference type="FunFam" id="2.30.22.10:FF:000003">
    <property type="entry name" value="GrpE protein homolog"/>
    <property type="match status" value="1"/>
</dbReference>
<dbReference type="GO" id="GO:0001405">
    <property type="term" value="C:PAM complex, Tim23 associated import motor"/>
    <property type="evidence" value="ECO:0007669"/>
    <property type="project" value="TreeGrafter"/>
</dbReference>
<dbReference type="STRING" id="29139.ENSVURP00010000248"/>
<evidence type="ECO:0000256" key="8">
    <source>
        <dbReference type="ARBA" id="ARBA00064946"/>
    </source>
</evidence>
<feature type="region of interest" description="Disordered" evidence="12">
    <location>
        <begin position="32"/>
        <end position="51"/>
    </location>
</feature>
<evidence type="ECO:0000313" key="14">
    <source>
        <dbReference type="Proteomes" id="UP000314987"/>
    </source>
</evidence>
<evidence type="ECO:0000256" key="2">
    <source>
        <dbReference type="ARBA" id="ARBA00009054"/>
    </source>
</evidence>
<evidence type="ECO:0000313" key="13">
    <source>
        <dbReference type="Ensembl" id="ENSVURP00010000248.1"/>
    </source>
</evidence>
<evidence type="ECO:0000256" key="5">
    <source>
        <dbReference type="ARBA" id="ARBA00023128"/>
    </source>
</evidence>
<evidence type="ECO:0000256" key="4">
    <source>
        <dbReference type="ARBA" id="ARBA00022990"/>
    </source>
</evidence>
<dbReference type="Gene3D" id="2.30.22.10">
    <property type="entry name" value="Head domain of nucleotide exchange factor GrpE"/>
    <property type="match status" value="1"/>
</dbReference>
<dbReference type="Proteomes" id="UP000314987">
    <property type="component" value="Unassembled WGS sequence"/>
</dbReference>
<dbReference type="FunFam" id="3.90.20.20:FF:000004">
    <property type="entry name" value="GrpE protein homolog"/>
    <property type="match status" value="1"/>
</dbReference>
<dbReference type="PANTHER" id="PTHR21237:SF10">
    <property type="entry name" value="GRPE PROTEIN HOMOLOG 2, MITOCHONDRIAL"/>
    <property type="match status" value="1"/>
</dbReference>
<dbReference type="CTD" id="134266"/>
<evidence type="ECO:0000256" key="9">
    <source>
        <dbReference type="ARBA" id="ARBA00067835"/>
    </source>
</evidence>
<keyword evidence="3" id="KW-0809">Transit peptide</keyword>
<comment type="function">
    <text evidence="7">Essential component of the PAM complex, a complex required for the translocation of transit peptide-containing proteins from the inner membrane into the mitochondrial matrix in an ATP-dependent manner. Seems to control the nucleotide-dependent binding of mitochondrial HSP70 to substrate proteins. Stimulates ATPase activity of mt-HSP70. May also serve to modulate the interconversion of oligomeric (inactive) and monomeric (active) forms of mt-HSP70.</text>
</comment>
<dbReference type="GO" id="GO:0051087">
    <property type="term" value="F:protein-folding chaperone binding"/>
    <property type="evidence" value="ECO:0007669"/>
    <property type="project" value="InterPro"/>
</dbReference>
<dbReference type="GO" id="GO:0042803">
    <property type="term" value="F:protein homodimerization activity"/>
    <property type="evidence" value="ECO:0007669"/>
    <property type="project" value="InterPro"/>
</dbReference>
<dbReference type="PRINTS" id="PR00773">
    <property type="entry name" value="GRPEPROTEIN"/>
</dbReference>
<dbReference type="GO" id="GO:0051082">
    <property type="term" value="F:unfolded protein binding"/>
    <property type="evidence" value="ECO:0007669"/>
    <property type="project" value="Ensembl"/>
</dbReference>
<keyword evidence="11" id="KW-0175">Coiled coil</keyword>
<evidence type="ECO:0000256" key="12">
    <source>
        <dbReference type="SAM" id="MobiDB-lite"/>
    </source>
</evidence>
<feature type="coiled-coil region" evidence="11">
    <location>
        <begin position="59"/>
        <end position="86"/>
    </location>
</feature>
<dbReference type="InterPro" id="IPR009012">
    <property type="entry name" value="GrpE_head"/>
</dbReference>
<evidence type="ECO:0000256" key="7">
    <source>
        <dbReference type="ARBA" id="ARBA00055238"/>
    </source>
</evidence>
<dbReference type="InterPro" id="IPR000740">
    <property type="entry name" value="GrpE"/>
</dbReference>
<dbReference type="GO" id="GO:0006457">
    <property type="term" value="P:protein folding"/>
    <property type="evidence" value="ECO:0007669"/>
    <property type="project" value="InterPro"/>
</dbReference>